<dbReference type="RefSeq" id="WP_284217767.1">
    <property type="nucleotide sequence ID" value="NZ_BSOT01000006.1"/>
</dbReference>
<dbReference type="InterPro" id="IPR029057">
    <property type="entry name" value="PRTase-like"/>
</dbReference>
<evidence type="ECO:0000256" key="1">
    <source>
        <dbReference type="ARBA" id="ARBA00008007"/>
    </source>
</evidence>
<dbReference type="Gene3D" id="3.40.50.2020">
    <property type="match status" value="1"/>
</dbReference>
<name>A0AA37SYD0_9ALTE</name>
<keyword evidence="3" id="KW-1185">Reference proteome</keyword>
<reference evidence="2" key="1">
    <citation type="journal article" date="2014" name="Int. J. Syst. Evol. Microbiol.">
        <title>Complete genome sequence of Corynebacterium casei LMG S-19264T (=DSM 44701T), isolated from a smear-ripened cheese.</title>
        <authorList>
            <consortium name="US DOE Joint Genome Institute (JGI-PGF)"/>
            <person name="Walter F."/>
            <person name="Albersmeier A."/>
            <person name="Kalinowski J."/>
            <person name="Ruckert C."/>
        </authorList>
    </citation>
    <scope>NUCLEOTIDE SEQUENCE</scope>
    <source>
        <strain evidence="2">NBRC 110023</strain>
    </source>
</reference>
<dbReference type="AlphaFoldDB" id="A0AA37SYD0"/>
<comment type="caution">
    <text evidence="2">The sequence shown here is derived from an EMBL/GenBank/DDBJ whole genome shotgun (WGS) entry which is preliminary data.</text>
</comment>
<evidence type="ECO:0000313" key="3">
    <source>
        <dbReference type="Proteomes" id="UP001156601"/>
    </source>
</evidence>
<evidence type="ECO:0000313" key="2">
    <source>
        <dbReference type="EMBL" id="GLR71407.1"/>
    </source>
</evidence>
<dbReference type="CDD" id="cd06223">
    <property type="entry name" value="PRTases_typeI"/>
    <property type="match status" value="1"/>
</dbReference>
<dbReference type="PANTHER" id="PTHR47505:SF1">
    <property type="entry name" value="DNA UTILIZATION PROTEIN YHGH"/>
    <property type="match status" value="1"/>
</dbReference>
<gene>
    <name evidence="2" type="ORF">GCM10007852_23150</name>
</gene>
<sequence>MVNKLKHIYQQFNLDVKSAIGNRQCYICDQYSRELVCEYCLKSTPISHFPVPGIDLLELESISKHLLTPRYDNLRAICHHDGIIAALINQLKFSNKSIVAPILIEFFNTYVLARLSQLETLPDALIPMPISRLRFTQRQYNQTWLLAKAINQKYGIPIEHAIIRHRHTKQQSRLDRHARLANTMNAFKLVKDIQYKHICIVEDVVTTGATLNNLCECILDHAPNIKISVWCMAVASVD</sequence>
<dbReference type="InterPro" id="IPR000836">
    <property type="entry name" value="PRTase_dom"/>
</dbReference>
<dbReference type="Proteomes" id="UP001156601">
    <property type="component" value="Unassembled WGS sequence"/>
</dbReference>
<accession>A0AA37SYD0</accession>
<dbReference type="SUPFAM" id="SSF53271">
    <property type="entry name" value="PRTase-like"/>
    <property type="match status" value="1"/>
</dbReference>
<dbReference type="PANTHER" id="PTHR47505">
    <property type="entry name" value="DNA UTILIZATION PROTEIN YHGH"/>
    <property type="match status" value="1"/>
</dbReference>
<dbReference type="InterPro" id="IPR051910">
    <property type="entry name" value="ComF/GntX_DNA_util-trans"/>
</dbReference>
<reference evidence="2" key="2">
    <citation type="submission" date="2023-01" db="EMBL/GenBank/DDBJ databases">
        <title>Draft genome sequence of Agaribacter marinus strain NBRC 110023.</title>
        <authorList>
            <person name="Sun Q."/>
            <person name="Mori K."/>
        </authorList>
    </citation>
    <scope>NUCLEOTIDE SEQUENCE</scope>
    <source>
        <strain evidence="2">NBRC 110023</strain>
    </source>
</reference>
<comment type="similarity">
    <text evidence="1">Belongs to the ComF/GntX family.</text>
</comment>
<proteinExistence type="inferred from homology"/>
<protein>
    <submittedName>
        <fullName evidence="2">Amidophosphoribosyltransferase</fullName>
    </submittedName>
</protein>
<organism evidence="2 3">
    <name type="scientific">Agaribacter marinus</name>
    <dbReference type="NCBI Taxonomy" id="1431249"/>
    <lineage>
        <taxon>Bacteria</taxon>
        <taxon>Pseudomonadati</taxon>
        <taxon>Pseudomonadota</taxon>
        <taxon>Gammaproteobacteria</taxon>
        <taxon>Alteromonadales</taxon>
        <taxon>Alteromonadaceae</taxon>
        <taxon>Agaribacter</taxon>
    </lineage>
</organism>
<dbReference type="EMBL" id="BSOT01000006">
    <property type="protein sequence ID" value="GLR71407.1"/>
    <property type="molecule type" value="Genomic_DNA"/>
</dbReference>